<evidence type="ECO:0000313" key="3">
    <source>
        <dbReference type="Proteomes" id="UP000250140"/>
    </source>
</evidence>
<dbReference type="AlphaFoldDB" id="A0A8E2JRC4"/>
<evidence type="ECO:0000313" key="2">
    <source>
        <dbReference type="EMBL" id="OCL06800.1"/>
    </source>
</evidence>
<dbReference type="InterPro" id="IPR058268">
    <property type="entry name" value="DUF7962"/>
</dbReference>
<dbReference type="Gene3D" id="3.40.30.110">
    <property type="match status" value="2"/>
</dbReference>
<dbReference type="EMBL" id="KV749978">
    <property type="protein sequence ID" value="OCL06800.1"/>
    <property type="molecule type" value="Genomic_DNA"/>
</dbReference>
<dbReference type="InterPro" id="IPR036282">
    <property type="entry name" value="Glutathione-S-Trfase_C_sf"/>
</dbReference>
<gene>
    <name evidence="2" type="ORF">AOQ84DRAFT_342781</name>
</gene>
<keyword evidence="3" id="KW-1185">Reference proteome</keyword>
<name>A0A8E2JRC4_9PEZI</name>
<dbReference type="OrthoDB" id="202840at2759"/>
<dbReference type="Proteomes" id="UP000250140">
    <property type="component" value="Unassembled WGS sequence"/>
</dbReference>
<feature type="domain" description="DUF7962" evidence="1">
    <location>
        <begin position="91"/>
        <end position="166"/>
    </location>
</feature>
<proteinExistence type="predicted"/>
<evidence type="ECO:0000259" key="1">
    <source>
        <dbReference type="Pfam" id="PF25907"/>
    </source>
</evidence>
<organism evidence="2 3">
    <name type="scientific">Glonium stellatum</name>
    <dbReference type="NCBI Taxonomy" id="574774"/>
    <lineage>
        <taxon>Eukaryota</taxon>
        <taxon>Fungi</taxon>
        <taxon>Dikarya</taxon>
        <taxon>Ascomycota</taxon>
        <taxon>Pezizomycotina</taxon>
        <taxon>Dothideomycetes</taxon>
        <taxon>Pleosporomycetidae</taxon>
        <taxon>Gloniales</taxon>
        <taxon>Gloniaceae</taxon>
        <taxon>Glonium</taxon>
    </lineage>
</organism>
<protein>
    <recommendedName>
        <fullName evidence="1">DUF7962 domain-containing protein</fullName>
    </recommendedName>
</protein>
<dbReference type="SUPFAM" id="SSF47616">
    <property type="entry name" value="GST C-terminal domain-like"/>
    <property type="match status" value="1"/>
</dbReference>
<sequence>MMPRPILRNAFNVTYRKIPVLALGREVYCDTSIILEALEHFFPAPAHPSLYPRAADGRDNRALMRGFASYWTDRPLFRVTTGLIPSSVWRTSFGADRGQLIGHKLDADKLEKKVPRNLSSLDLHLSLLEPQLRQSMNAEKPWIFSTPTPSLADLSLGYQLRWGIDIAAGRGIYNLTGGGTSDTSAPVTDAVFNSSRYPAVLSWFEAFESFVSKLPSTETRVEEGSNGSTWQNDIAQCAARTDAELLLPTPAPPHVESDRNLGLVPGAQVSVAPDDTGRDDPTFGTLVALSPEEVVIQPRETQGDEKRGWRVNVRIHFPRLGFVVRPIDSKANL</sequence>
<reference evidence="2 3" key="1">
    <citation type="journal article" date="2016" name="Nat. Commun.">
        <title>Ectomycorrhizal ecology is imprinted in the genome of the dominant symbiotic fungus Cenococcum geophilum.</title>
        <authorList>
            <consortium name="DOE Joint Genome Institute"/>
            <person name="Peter M."/>
            <person name="Kohler A."/>
            <person name="Ohm R.A."/>
            <person name="Kuo A."/>
            <person name="Krutzmann J."/>
            <person name="Morin E."/>
            <person name="Arend M."/>
            <person name="Barry K.W."/>
            <person name="Binder M."/>
            <person name="Choi C."/>
            <person name="Clum A."/>
            <person name="Copeland A."/>
            <person name="Grisel N."/>
            <person name="Haridas S."/>
            <person name="Kipfer T."/>
            <person name="LaButti K."/>
            <person name="Lindquist E."/>
            <person name="Lipzen A."/>
            <person name="Maire R."/>
            <person name="Meier B."/>
            <person name="Mihaltcheva S."/>
            <person name="Molinier V."/>
            <person name="Murat C."/>
            <person name="Poggeler S."/>
            <person name="Quandt C.A."/>
            <person name="Sperisen C."/>
            <person name="Tritt A."/>
            <person name="Tisserant E."/>
            <person name="Crous P.W."/>
            <person name="Henrissat B."/>
            <person name="Nehls U."/>
            <person name="Egli S."/>
            <person name="Spatafora J.W."/>
            <person name="Grigoriev I.V."/>
            <person name="Martin F.M."/>
        </authorList>
    </citation>
    <scope>NUCLEOTIDE SEQUENCE [LARGE SCALE GENOMIC DNA]</scope>
    <source>
        <strain evidence="2 3">CBS 207.34</strain>
    </source>
</reference>
<dbReference type="Pfam" id="PF25907">
    <property type="entry name" value="DUF7962"/>
    <property type="match status" value="1"/>
</dbReference>
<accession>A0A8E2JRC4</accession>